<dbReference type="Pfam" id="PF00724">
    <property type="entry name" value="Oxidored_FMN"/>
    <property type="match status" value="1"/>
</dbReference>
<protein>
    <submittedName>
        <fullName evidence="5">NADH:flavin oxidoreductase/NADH oxidase</fullName>
    </submittedName>
</protein>
<gene>
    <name evidence="5" type="ORF">ASCRUDRAFT_77389</name>
</gene>
<dbReference type="FunFam" id="3.20.20.70:FF:000138">
    <property type="entry name" value="NADPH dehydrogenase 1"/>
    <property type="match status" value="1"/>
</dbReference>
<dbReference type="FunCoup" id="A0A1D2VBH4">
    <property type="interactions" value="845"/>
</dbReference>
<keyword evidence="3" id="KW-0285">Flavoprotein</keyword>
<dbReference type="RefSeq" id="XP_020045262.1">
    <property type="nucleotide sequence ID" value="XM_020193845.1"/>
</dbReference>
<dbReference type="SUPFAM" id="SSF51395">
    <property type="entry name" value="FMN-linked oxidoreductases"/>
    <property type="match status" value="1"/>
</dbReference>
<evidence type="ECO:0000259" key="4">
    <source>
        <dbReference type="Pfam" id="PF00724"/>
    </source>
</evidence>
<evidence type="ECO:0000256" key="3">
    <source>
        <dbReference type="ARBA" id="ARBA00022643"/>
    </source>
</evidence>
<evidence type="ECO:0000313" key="6">
    <source>
        <dbReference type="Proteomes" id="UP000095038"/>
    </source>
</evidence>
<feature type="domain" description="NADH:flavin oxidoreductase/NADH oxidase N-terminal" evidence="4">
    <location>
        <begin position="8"/>
        <end position="361"/>
    </location>
</feature>
<keyword evidence="6" id="KW-1185">Reference proteome</keyword>
<organism evidence="5 6">
    <name type="scientific">Ascoidea rubescens DSM 1968</name>
    <dbReference type="NCBI Taxonomy" id="1344418"/>
    <lineage>
        <taxon>Eukaryota</taxon>
        <taxon>Fungi</taxon>
        <taxon>Dikarya</taxon>
        <taxon>Ascomycota</taxon>
        <taxon>Saccharomycotina</taxon>
        <taxon>Saccharomycetes</taxon>
        <taxon>Ascoideaceae</taxon>
        <taxon>Ascoidea</taxon>
    </lineage>
</organism>
<dbReference type="EMBL" id="KV454488">
    <property type="protein sequence ID" value="ODV58955.1"/>
    <property type="molecule type" value="Genomic_DNA"/>
</dbReference>
<dbReference type="GO" id="GO:0003959">
    <property type="term" value="F:NADPH dehydrogenase activity"/>
    <property type="evidence" value="ECO:0007669"/>
    <property type="project" value="UniProtKB-ARBA"/>
</dbReference>
<dbReference type="GeneID" id="30967481"/>
<dbReference type="Gene3D" id="3.20.20.70">
    <property type="entry name" value="Aldolase class I"/>
    <property type="match status" value="1"/>
</dbReference>
<proteinExistence type="inferred from homology"/>
<dbReference type="InterPro" id="IPR045247">
    <property type="entry name" value="Oye-like"/>
</dbReference>
<comment type="cofactor">
    <cofactor evidence="1">
        <name>FMN</name>
        <dbReference type="ChEBI" id="CHEBI:58210"/>
    </cofactor>
</comment>
<dbReference type="STRING" id="1344418.A0A1D2VBH4"/>
<dbReference type="InParanoid" id="A0A1D2VBH4"/>
<dbReference type="PANTHER" id="PTHR22893:SF91">
    <property type="entry name" value="NADPH DEHYDROGENASE 2-RELATED"/>
    <property type="match status" value="1"/>
</dbReference>
<comment type="similarity">
    <text evidence="2">Belongs to the NADH:flavin oxidoreductase/NADH oxidase family.</text>
</comment>
<evidence type="ECO:0000256" key="1">
    <source>
        <dbReference type="ARBA" id="ARBA00001917"/>
    </source>
</evidence>
<dbReference type="AlphaFoldDB" id="A0A1D2VBH4"/>
<dbReference type="InterPro" id="IPR001155">
    <property type="entry name" value="OxRdtase_FMN_N"/>
</dbReference>
<dbReference type="OrthoDB" id="276546at2759"/>
<dbReference type="Proteomes" id="UP000095038">
    <property type="component" value="Unassembled WGS sequence"/>
</dbReference>
<dbReference type="GO" id="GO:0010181">
    <property type="term" value="F:FMN binding"/>
    <property type="evidence" value="ECO:0007669"/>
    <property type="project" value="InterPro"/>
</dbReference>
<accession>A0A1D2VBH4</accession>
<evidence type="ECO:0000313" key="5">
    <source>
        <dbReference type="EMBL" id="ODV58955.1"/>
    </source>
</evidence>
<sequence length="390" mass="44359">MVDLIDTNLFQPITVGNDLKLNHRIVFAPLTRRRATKDHLTNTKLMEKYYDDRSKTPGSLIITEGTLVSPFIGGSRHAPGIWNEAQVNSWKQIIDRVHENGSYVSMQLWGLGSRADPECLAEEGQPFLSVVDDTYPDELIKEKALKVNNPLKAMEISEIKKIVNLYANAAKNAIKAGADIVEIHASHNYIIDQFTSPDLNKRTDEYGGSIENRSRFLFEIIDAVKFAVGDSKKVAIRLSPWYDFDGKSGYRSDPHPIVTYGYIISKLQKKTENGNDLAYLSIVEPRVNGNRDADIDSSKNGNNDWILKIWKGTILRSGGYLMDKKEYKTLVEDVNANNRTLIGIGRYFTSNPDLVQRLLKNYGLTEYDRSTFYTFESYEGYNSWKSYKRV</sequence>
<dbReference type="GO" id="GO:0006915">
    <property type="term" value="P:apoptotic process"/>
    <property type="evidence" value="ECO:0007669"/>
    <property type="project" value="UniProtKB-ARBA"/>
</dbReference>
<evidence type="ECO:0000256" key="2">
    <source>
        <dbReference type="ARBA" id="ARBA00005979"/>
    </source>
</evidence>
<name>A0A1D2VBH4_9ASCO</name>
<keyword evidence="3" id="KW-0288">FMN</keyword>
<dbReference type="PANTHER" id="PTHR22893">
    <property type="entry name" value="NADH OXIDOREDUCTASE-RELATED"/>
    <property type="match status" value="1"/>
</dbReference>
<dbReference type="InterPro" id="IPR013785">
    <property type="entry name" value="Aldolase_TIM"/>
</dbReference>
<reference evidence="6" key="1">
    <citation type="submission" date="2016-05" db="EMBL/GenBank/DDBJ databases">
        <title>Comparative genomics of biotechnologically important yeasts.</title>
        <authorList>
            <consortium name="DOE Joint Genome Institute"/>
            <person name="Riley R."/>
            <person name="Haridas S."/>
            <person name="Wolfe K.H."/>
            <person name="Lopes M.R."/>
            <person name="Hittinger C.T."/>
            <person name="Goker M."/>
            <person name="Salamov A."/>
            <person name="Wisecaver J."/>
            <person name="Long T.M."/>
            <person name="Aerts A.L."/>
            <person name="Barry K."/>
            <person name="Choi C."/>
            <person name="Clum A."/>
            <person name="Coughlan A.Y."/>
            <person name="Deshpande S."/>
            <person name="Douglass A.P."/>
            <person name="Hanson S.J."/>
            <person name="Klenk H.-P."/>
            <person name="Labutti K."/>
            <person name="Lapidus A."/>
            <person name="Lindquist E."/>
            <person name="Lipzen A."/>
            <person name="Meier-Kolthoff J.P."/>
            <person name="Ohm R.A."/>
            <person name="Otillar R.P."/>
            <person name="Pangilinan J."/>
            <person name="Peng Y."/>
            <person name="Rokas A."/>
            <person name="Rosa C.A."/>
            <person name="Scheuner C."/>
            <person name="Sibirny A.A."/>
            <person name="Slot J.C."/>
            <person name="Stielow J.B."/>
            <person name="Sun H."/>
            <person name="Kurtzman C.P."/>
            <person name="Blackwell M."/>
            <person name="Grigoriev I.V."/>
            <person name="Jeffries T.W."/>
        </authorList>
    </citation>
    <scope>NUCLEOTIDE SEQUENCE [LARGE SCALE GENOMIC DNA]</scope>
    <source>
        <strain evidence="6">DSM 1968</strain>
    </source>
</reference>